<name>A0A8J6H1U5_MICOH</name>
<proteinExistence type="predicted"/>
<dbReference type="Proteomes" id="UP000710432">
    <property type="component" value="Unassembled WGS sequence"/>
</dbReference>
<feature type="region of interest" description="Disordered" evidence="1">
    <location>
        <begin position="54"/>
        <end position="141"/>
    </location>
</feature>
<feature type="compositionally biased region" description="Low complexity" evidence="1">
    <location>
        <begin position="112"/>
        <end position="132"/>
    </location>
</feature>
<accession>A0A8J6H1U5</accession>
<protein>
    <submittedName>
        <fullName evidence="2">Zinc finger protein GLIS3</fullName>
    </submittedName>
</protein>
<evidence type="ECO:0000313" key="2">
    <source>
        <dbReference type="EMBL" id="KAH0521325.1"/>
    </source>
</evidence>
<evidence type="ECO:0000256" key="1">
    <source>
        <dbReference type="SAM" id="MobiDB-lite"/>
    </source>
</evidence>
<reference evidence="2" key="1">
    <citation type="submission" date="2020-03" db="EMBL/GenBank/DDBJ databases">
        <title>Studies in the Genomics of Life Span.</title>
        <authorList>
            <person name="Glass D."/>
        </authorList>
    </citation>
    <scope>NUCLEOTIDE SEQUENCE</scope>
    <source>
        <strain evidence="2">LTLLF</strain>
        <tissue evidence="2">Muscle</tissue>
    </source>
</reference>
<dbReference type="AlphaFoldDB" id="A0A8J6H1U5"/>
<organism evidence="2 3">
    <name type="scientific">Microtus ochrogaster</name>
    <name type="common">Prairie vole</name>
    <dbReference type="NCBI Taxonomy" id="79684"/>
    <lineage>
        <taxon>Eukaryota</taxon>
        <taxon>Metazoa</taxon>
        <taxon>Chordata</taxon>
        <taxon>Craniata</taxon>
        <taxon>Vertebrata</taxon>
        <taxon>Euteleostomi</taxon>
        <taxon>Mammalia</taxon>
        <taxon>Eutheria</taxon>
        <taxon>Euarchontoglires</taxon>
        <taxon>Glires</taxon>
        <taxon>Rodentia</taxon>
        <taxon>Myomorpha</taxon>
        <taxon>Muroidea</taxon>
        <taxon>Cricetidae</taxon>
        <taxon>Arvicolinae</taxon>
        <taxon>Microtus</taxon>
    </lineage>
</organism>
<evidence type="ECO:0000313" key="3">
    <source>
        <dbReference type="Proteomes" id="UP000710432"/>
    </source>
</evidence>
<comment type="caution">
    <text evidence="2">The sequence shown here is derived from an EMBL/GenBank/DDBJ whole genome shotgun (WGS) entry which is preliminary data.</text>
</comment>
<sequence>MLANPVDSQWLILYNVDDTLPYAEGVGSLSVKPLWRLRSSAELHPDLLTDCLAVQPLQPATSPRDADGAMGHSPGPGPGPELYPAPIFASSHSSRSGTAAGAVPPPHPVSHPSPGHNVQGSPHHPSSQLPPLAAVDAGTER</sequence>
<dbReference type="EMBL" id="JAATJU010000100">
    <property type="protein sequence ID" value="KAH0521325.1"/>
    <property type="molecule type" value="Genomic_DNA"/>
</dbReference>
<gene>
    <name evidence="2" type="ORF">LTLLF_101130</name>
</gene>